<dbReference type="InterPro" id="IPR050560">
    <property type="entry name" value="MYB_TF"/>
</dbReference>
<evidence type="ECO:0000256" key="1">
    <source>
        <dbReference type="ARBA" id="ARBA00022737"/>
    </source>
</evidence>
<sequence>MNIIDVQSNGSYYESDGGANNDHGNHAGFTPIKQEAEGEDEEQYEEQDEEEEDEDEHGEEGKSNESMDDASEASESAILAPNKKRRTDDGSEEAPAPAYSAGQQGMAGFQPSPGAHFNGMMSFSGFPGQMPSDAFNVWGHHHNGMAGLSPAYYHHQASVAHHAPAGVAAVPMAAAAPSAPSPDNAGGEERRLSGMTPLVFGGMPNAAAMTHVTSMHHGASGLPHAGFAPHPGHAMPGMRNIINHNGHIYQVVSTDSQGDFQNMPAPAPMQMPVAPMLVHSNMMFNQQIPLQEPKKWVRWSEQEDQHLRRAVQAYGEHNFKLISERIFHGARSEVQCKNRWKKALQPGLVKGRWTREEDDIIVAAVNRSEGAIKWAEIAKSLPGRIGEQVKEHWVNNLDPDVKKGVWSQAEMTTLINAQKELGNRWSEIAKLIPGRSENSVKNRWYNNRTSEKRKKRKSEQEAQRASLMHQSREYDDEPDNEPDRYEDDSTEEV</sequence>
<feature type="compositionally biased region" description="Low complexity" evidence="3">
    <location>
        <begin position="16"/>
        <end position="28"/>
    </location>
</feature>
<accession>A0ABD3Q761</accession>
<feature type="compositionally biased region" description="Acidic residues" evidence="3">
    <location>
        <begin position="37"/>
        <end position="58"/>
    </location>
</feature>
<dbReference type="PANTHER" id="PTHR45614:SF274">
    <property type="entry name" value="MYB-LIKE DNA-BINDING PROTEIN"/>
    <property type="match status" value="1"/>
</dbReference>
<feature type="domain" description="HTH myb-type" evidence="5">
    <location>
        <begin position="398"/>
        <end position="452"/>
    </location>
</feature>
<dbReference type="SUPFAM" id="SSF46689">
    <property type="entry name" value="Homeodomain-like"/>
    <property type="match status" value="2"/>
</dbReference>
<dbReference type="SMART" id="SM00717">
    <property type="entry name" value="SANT"/>
    <property type="match status" value="3"/>
</dbReference>
<evidence type="ECO:0000256" key="3">
    <source>
        <dbReference type="SAM" id="MobiDB-lite"/>
    </source>
</evidence>
<evidence type="ECO:0000259" key="4">
    <source>
        <dbReference type="PROSITE" id="PS50090"/>
    </source>
</evidence>
<proteinExistence type="predicted"/>
<feature type="domain" description="Myb-like" evidence="4">
    <location>
        <begin position="345"/>
        <end position="397"/>
    </location>
</feature>
<evidence type="ECO:0000256" key="2">
    <source>
        <dbReference type="ARBA" id="ARBA00023125"/>
    </source>
</evidence>
<dbReference type="PROSITE" id="PS50090">
    <property type="entry name" value="MYB_LIKE"/>
    <property type="match status" value="3"/>
</dbReference>
<dbReference type="FunFam" id="1.10.10.60:FF:000010">
    <property type="entry name" value="Transcriptional activator Myb isoform A"/>
    <property type="match status" value="1"/>
</dbReference>
<gene>
    <name evidence="6" type="ORF">ACHAWO_010477</name>
</gene>
<feature type="domain" description="HTH myb-type" evidence="5">
    <location>
        <begin position="291"/>
        <end position="348"/>
    </location>
</feature>
<dbReference type="CDD" id="cd00167">
    <property type="entry name" value="SANT"/>
    <property type="match status" value="3"/>
</dbReference>
<dbReference type="GO" id="GO:0003677">
    <property type="term" value="F:DNA binding"/>
    <property type="evidence" value="ECO:0007669"/>
    <property type="project" value="UniProtKB-KW"/>
</dbReference>
<protein>
    <submittedName>
        <fullName evidence="6">Uncharacterized protein</fullName>
    </submittedName>
</protein>
<dbReference type="PANTHER" id="PTHR45614">
    <property type="entry name" value="MYB PROTEIN-RELATED"/>
    <property type="match status" value="1"/>
</dbReference>
<feature type="compositionally biased region" description="Polar residues" evidence="3">
    <location>
        <begin position="1"/>
        <end position="12"/>
    </location>
</feature>
<dbReference type="AlphaFoldDB" id="A0ABD3Q761"/>
<evidence type="ECO:0000313" key="6">
    <source>
        <dbReference type="EMBL" id="KAL3796197.1"/>
    </source>
</evidence>
<feature type="compositionally biased region" description="Acidic residues" evidence="3">
    <location>
        <begin position="474"/>
        <end position="493"/>
    </location>
</feature>
<feature type="domain" description="Myb-like" evidence="4">
    <location>
        <begin position="398"/>
        <end position="448"/>
    </location>
</feature>
<dbReference type="Pfam" id="PF00249">
    <property type="entry name" value="Myb_DNA-binding"/>
    <property type="match status" value="3"/>
</dbReference>
<evidence type="ECO:0000313" key="7">
    <source>
        <dbReference type="Proteomes" id="UP001530400"/>
    </source>
</evidence>
<keyword evidence="7" id="KW-1185">Reference proteome</keyword>
<feature type="region of interest" description="Disordered" evidence="3">
    <location>
        <begin position="442"/>
        <end position="493"/>
    </location>
</feature>
<dbReference type="InterPro" id="IPR001005">
    <property type="entry name" value="SANT/Myb"/>
</dbReference>
<dbReference type="InterPro" id="IPR017930">
    <property type="entry name" value="Myb_dom"/>
</dbReference>
<dbReference type="EMBL" id="JALLPJ020000299">
    <property type="protein sequence ID" value="KAL3796197.1"/>
    <property type="molecule type" value="Genomic_DNA"/>
</dbReference>
<name>A0ABD3Q761_9STRA</name>
<evidence type="ECO:0000259" key="5">
    <source>
        <dbReference type="PROSITE" id="PS51294"/>
    </source>
</evidence>
<dbReference type="PROSITE" id="PS51294">
    <property type="entry name" value="HTH_MYB"/>
    <property type="match status" value="3"/>
</dbReference>
<organism evidence="6 7">
    <name type="scientific">Cyclotella atomus</name>
    <dbReference type="NCBI Taxonomy" id="382360"/>
    <lineage>
        <taxon>Eukaryota</taxon>
        <taxon>Sar</taxon>
        <taxon>Stramenopiles</taxon>
        <taxon>Ochrophyta</taxon>
        <taxon>Bacillariophyta</taxon>
        <taxon>Coscinodiscophyceae</taxon>
        <taxon>Thalassiosirophycidae</taxon>
        <taxon>Stephanodiscales</taxon>
        <taxon>Stephanodiscaceae</taxon>
        <taxon>Cyclotella</taxon>
    </lineage>
</organism>
<feature type="region of interest" description="Disordered" evidence="3">
    <location>
        <begin position="1"/>
        <end position="112"/>
    </location>
</feature>
<reference evidence="6 7" key="1">
    <citation type="submission" date="2024-10" db="EMBL/GenBank/DDBJ databases">
        <title>Updated reference genomes for cyclostephanoid diatoms.</title>
        <authorList>
            <person name="Roberts W.R."/>
            <person name="Alverson A.J."/>
        </authorList>
    </citation>
    <scope>NUCLEOTIDE SEQUENCE [LARGE SCALE GENOMIC DNA]</scope>
    <source>
        <strain evidence="6 7">AJA010-31</strain>
    </source>
</reference>
<keyword evidence="2" id="KW-0238">DNA-binding</keyword>
<dbReference type="Gene3D" id="1.10.10.60">
    <property type="entry name" value="Homeodomain-like"/>
    <property type="match status" value="3"/>
</dbReference>
<dbReference type="InterPro" id="IPR009057">
    <property type="entry name" value="Homeodomain-like_sf"/>
</dbReference>
<comment type="caution">
    <text evidence="6">The sequence shown here is derived from an EMBL/GenBank/DDBJ whole genome shotgun (WGS) entry which is preliminary data.</text>
</comment>
<feature type="domain" description="HTH myb-type" evidence="5">
    <location>
        <begin position="349"/>
        <end position="393"/>
    </location>
</feature>
<keyword evidence="1" id="KW-0677">Repeat</keyword>
<feature type="domain" description="Myb-like" evidence="4">
    <location>
        <begin position="291"/>
        <end position="344"/>
    </location>
</feature>
<dbReference type="Proteomes" id="UP001530400">
    <property type="component" value="Unassembled WGS sequence"/>
</dbReference>